<evidence type="ECO:0000259" key="6">
    <source>
        <dbReference type="Pfam" id="PF02631"/>
    </source>
</evidence>
<dbReference type="EMBL" id="LXMD01000023">
    <property type="protein sequence ID" value="OCG73838.1"/>
    <property type="molecule type" value="Genomic_DNA"/>
</dbReference>
<dbReference type="InterPro" id="IPR003783">
    <property type="entry name" value="Regulatory_RecX"/>
</dbReference>
<evidence type="ECO:0000256" key="4">
    <source>
        <dbReference type="ARBA" id="ARBA00022490"/>
    </source>
</evidence>
<sequence>MTGTERPPRAGASDGHDGGEHIAPVIPLFGPGGSRPSRRGDEPAATGDGAAPVSGDGPAPNGPRAGAEAPGQETPAAESWHTTWRDLAPERTGPAPAPALTTVNRGGVRFVELAEGPGAPDESGADAADVAARAERRLLRSLGSRGLSVSEARTKLRQQEVPAELVDDIIDRLLRTGALDDARLAEQLVHSATARKKQGRRAIAQALVARGIAREVADAALAELPDDDADRALEFARSKAGQLARFDDDTALRRLVGQLARRGFGGSLAMSAARRALDESRRPSGGVRFE</sequence>
<comment type="caution">
    <text evidence="8">The sequence shown here is derived from an EMBL/GenBank/DDBJ whole genome shotgun (WGS) entry which is preliminary data.</text>
</comment>
<dbReference type="Proteomes" id="UP000093355">
    <property type="component" value="Unassembled WGS sequence"/>
</dbReference>
<dbReference type="InterPro" id="IPR053924">
    <property type="entry name" value="RecX_HTH_2nd"/>
</dbReference>
<dbReference type="InterPro" id="IPR053925">
    <property type="entry name" value="RecX_HTH_3rd"/>
</dbReference>
<comment type="similarity">
    <text evidence="2 5">Belongs to the RecX family.</text>
</comment>
<protein>
    <recommendedName>
        <fullName evidence="3 5">Regulatory protein RecX</fullName>
    </recommendedName>
</protein>
<dbReference type="HAMAP" id="MF_01114">
    <property type="entry name" value="RecX"/>
    <property type="match status" value="1"/>
</dbReference>
<evidence type="ECO:0000313" key="8">
    <source>
        <dbReference type="EMBL" id="OCG73838.1"/>
    </source>
</evidence>
<feature type="domain" description="RecX second three-helical" evidence="6">
    <location>
        <begin position="180"/>
        <end position="221"/>
    </location>
</feature>
<dbReference type="GO" id="GO:0005737">
    <property type="term" value="C:cytoplasm"/>
    <property type="evidence" value="ECO:0007669"/>
    <property type="project" value="UniProtKB-SubCell"/>
</dbReference>
<feature type="domain" description="RecX third three-helical" evidence="7">
    <location>
        <begin position="226"/>
        <end position="270"/>
    </location>
</feature>
<dbReference type="AlphaFoldDB" id="A0A1B9NB48"/>
<evidence type="ECO:0000256" key="1">
    <source>
        <dbReference type="ARBA" id="ARBA00004496"/>
    </source>
</evidence>
<evidence type="ECO:0000259" key="7">
    <source>
        <dbReference type="Pfam" id="PF21981"/>
    </source>
</evidence>
<gene>
    <name evidence="5" type="primary">recX</name>
    <name evidence="8" type="ORF">A7J15_06355</name>
</gene>
<keyword evidence="4 5" id="KW-0963">Cytoplasm</keyword>
<keyword evidence="9" id="KW-1185">Reference proteome</keyword>
<dbReference type="OrthoDB" id="5244465at2"/>
<proteinExistence type="inferred from homology"/>
<dbReference type="GO" id="GO:0006282">
    <property type="term" value="P:regulation of DNA repair"/>
    <property type="evidence" value="ECO:0007669"/>
    <property type="project" value="UniProtKB-UniRule"/>
</dbReference>
<comment type="function">
    <text evidence="5">Modulates RecA activity.</text>
</comment>
<dbReference type="Pfam" id="PF21981">
    <property type="entry name" value="RecX_HTH3"/>
    <property type="match status" value="1"/>
</dbReference>
<dbReference type="STRING" id="904291.A7J15_06355"/>
<name>A0A1B9NB48_9MICO</name>
<reference evidence="8 9" key="1">
    <citation type="submission" date="2016-05" db="EMBL/GenBank/DDBJ databases">
        <authorList>
            <person name="Lavstsen T."/>
            <person name="Jespersen J.S."/>
        </authorList>
    </citation>
    <scope>NUCLEOTIDE SEQUENCE [LARGE SCALE GENOMIC DNA]</scope>
    <source>
        <strain evidence="8 9">YLB-01</strain>
    </source>
</reference>
<comment type="subcellular location">
    <subcellularLocation>
        <location evidence="1 5">Cytoplasm</location>
    </subcellularLocation>
</comment>
<dbReference type="InterPro" id="IPR036388">
    <property type="entry name" value="WH-like_DNA-bd_sf"/>
</dbReference>
<evidence type="ECO:0000256" key="2">
    <source>
        <dbReference type="ARBA" id="ARBA00009695"/>
    </source>
</evidence>
<dbReference type="RefSeq" id="WP_067026123.1">
    <property type="nucleotide sequence ID" value="NZ_CP038256.1"/>
</dbReference>
<dbReference type="PANTHER" id="PTHR33602:SF1">
    <property type="entry name" value="REGULATORY PROTEIN RECX FAMILY PROTEIN"/>
    <property type="match status" value="1"/>
</dbReference>
<dbReference type="Gene3D" id="1.10.10.10">
    <property type="entry name" value="Winged helix-like DNA-binding domain superfamily/Winged helix DNA-binding domain"/>
    <property type="match status" value="1"/>
</dbReference>
<evidence type="ECO:0000256" key="5">
    <source>
        <dbReference type="HAMAP-Rule" id="MF_01114"/>
    </source>
</evidence>
<dbReference type="PANTHER" id="PTHR33602">
    <property type="entry name" value="REGULATORY PROTEIN RECX FAMILY PROTEIN"/>
    <property type="match status" value="1"/>
</dbReference>
<dbReference type="Pfam" id="PF02631">
    <property type="entry name" value="RecX_HTH2"/>
    <property type="match status" value="1"/>
</dbReference>
<accession>A0A1B9NB48</accession>
<evidence type="ECO:0000256" key="3">
    <source>
        <dbReference type="ARBA" id="ARBA00018111"/>
    </source>
</evidence>
<organism evidence="8 9">
    <name type="scientific">Microbacterium sediminis</name>
    <dbReference type="NCBI Taxonomy" id="904291"/>
    <lineage>
        <taxon>Bacteria</taxon>
        <taxon>Bacillati</taxon>
        <taxon>Actinomycetota</taxon>
        <taxon>Actinomycetes</taxon>
        <taxon>Micrococcales</taxon>
        <taxon>Microbacteriaceae</taxon>
        <taxon>Microbacterium</taxon>
    </lineage>
</organism>
<evidence type="ECO:0000313" key="9">
    <source>
        <dbReference type="Proteomes" id="UP000093355"/>
    </source>
</evidence>